<proteinExistence type="predicted"/>
<comment type="caution">
    <text evidence="1">The sequence shown here is derived from an EMBL/GenBank/DDBJ whole genome shotgun (WGS) entry which is preliminary data.</text>
</comment>
<reference evidence="1 2" key="1">
    <citation type="submission" date="2018-08" db="EMBL/GenBank/DDBJ databases">
        <title>Murine metabolic-syndrome-specific gut microbial biobank.</title>
        <authorList>
            <person name="Liu C."/>
        </authorList>
    </citation>
    <scope>NUCLEOTIDE SEQUENCE [LARGE SCALE GENOMIC DNA]</scope>
    <source>
        <strain evidence="1 2">X69</strain>
    </source>
</reference>
<dbReference type="RefSeq" id="WP_160210127.1">
    <property type="nucleotide sequence ID" value="NZ_QXWZ01000019.1"/>
</dbReference>
<organism evidence="1 2">
    <name type="scientific">Anaerotruncus colihominis</name>
    <dbReference type="NCBI Taxonomy" id="169435"/>
    <lineage>
        <taxon>Bacteria</taxon>
        <taxon>Bacillati</taxon>
        <taxon>Bacillota</taxon>
        <taxon>Clostridia</taxon>
        <taxon>Eubacteriales</taxon>
        <taxon>Oscillospiraceae</taxon>
        <taxon>Anaerotruncus</taxon>
    </lineage>
</organism>
<dbReference type="AlphaFoldDB" id="A0A845RKQ4"/>
<accession>A0A845RKQ4</accession>
<protein>
    <submittedName>
        <fullName evidence="1">Uncharacterized protein</fullName>
    </submittedName>
</protein>
<gene>
    <name evidence="1" type="ORF">D3Z39_10890</name>
</gene>
<sequence length="63" mass="7297">MSMYPKRAMVTLLPEWEPVLDKLKQEQFYNDTQAEMFRYIIGRGLASIKGEKAAKGKQCDRVS</sequence>
<evidence type="ECO:0000313" key="2">
    <source>
        <dbReference type="Proteomes" id="UP000446348"/>
    </source>
</evidence>
<evidence type="ECO:0000313" key="1">
    <source>
        <dbReference type="EMBL" id="NBI79361.1"/>
    </source>
</evidence>
<dbReference type="EMBL" id="QXWZ01000019">
    <property type="protein sequence ID" value="NBI79361.1"/>
    <property type="molecule type" value="Genomic_DNA"/>
</dbReference>
<name>A0A845RKQ4_9FIRM</name>
<dbReference type="Proteomes" id="UP000446348">
    <property type="component" value="Unassembled WGS sequence"/>
</dbReference>